<proteinExistence type="predicted"/>
<dbReference type="InterPro" id="IPR000772">
    <property type="entry name" value="Ricin_B_lectin"/>
</dbReference>
<comment type="caution">
    <text evidence="3">The sequence shown here is derived from an EMBL/GenBank/DDBJ whole genome shotgun (WGS) entry which is preliminary data.</text>
</comment>
<feature type="region of interest" description="Disordered" evidence="1">
    <location>
        <begin position="145"/>
        <end position="164"/>
    </location>
</feature>
<dbReference type="Pfam" id="PF00652">
    <property type="entry name" value="Ricin_B_lectin"/>
    <property type="match status" value="1"/>
</dbReference>
<dbReference type="Gene3D" id="2.80.10.50">
    <property type="match status" value="1"/>
</dbReference>
<dbReference type="SMART" id="SM00530">
    <property type="entry name" value="HTH_XRE"/>
    <property type="match status" value="1"/>
</dbReference>
<dbReference type="CDD" id="cd00093">
    <property type="entry name" value="HTH_XRE"/>
    <property type="match status" value="1"/>
</dbReference>
<evidence type="ECO:0000313" key="4">
    <source>
        <dbReference type="Proteomes" id="UP000187151"/>
    </source>
</evidence>
<organism evidence="3 4">
    <name type="scientific">Streptomyces amritsarensis</name>
    <dbReference type="NCBI Taxonomy" id="681158"/>
    <lineage>
        <taxon>Bacteria</taxon>
        <taxon>Bacillati</taxon>
        <taxon>Actinomycetota</taxon>
        <taxon>Actinomycetes</taxon>
        <taxon>Kitasatosporales</taxon>
        <taxon>Streptomycetaceae</taxon>
        <taxon>Streptomyces</taxon>
    </lineage>
</organism>
<dbReference type="Gene3D" id="1.10.260.40">
    <property type="entry name" value="lambda repressor-like DNA-binding domains"/>
    <property type="match status" value="1"/>
</dbReference>
<dbReference type="PROSITE" id="PS50231">
    <property type="entry name" value="RICIN_B_LECTIN"/>
    <property type="match status" value="1"/>
</dbReference>
<protein>
    <recommendedName>
        <fullName evidence="2">HTH cro/C1-type domain-containing protein</fullName>
    </recommendedName>
</protein>
<sequence length="287" mass="30637">MTGLGGLNGSAAQQLGSALKALQRRSGRTLRSLESEVMISDSSLSRYLRGSTVPPWSTVRDLCRALGADPSEYRALWEAADRCQPKPPADAGPPAAAEGRWRRWRRTAGLWASHRWVWAACGACVGLLCGCALALFGPWPEGSSLGQGAPGRQAASPKADGKAGPRLDDYSRIFVNRVTGNCLDHSLDKGLRSFEPNGMSYQRWTVHPYPDGTSELRNHATGACLDSGDSALQGASCTKAPTQKWVVTALADASVEIKSRTTGACLDDSDQGLRTVPCDGSNHQKWG</sequence>
<dbReference type="InterPro" id="IPR010982">
    <property type="entry name" value="Lambda_DNA-bd_dom_sf"/>
</dbReference>
<dbReference type="Pfam" id="PF13560">
    <property type="entry name" value="HTH_31"/>
    <property type="match status" value="1"/>
</dbReference>
<name>A0ABX3FYI2_9ACTN</name>
<evidence type="ECO:0000259" key="2">
    <source>
        <dbReference type="PROSITE" id="PS50943"/>
    </source>
</evidence>
<reference evidence="3 4" key="1">
    <citation type="submission" date="2016-01" db="EMBL/GenBank/DDBJ databases">
        <title>Streptomyces amritsarensis strain MTCC 11845 genome sequencing and assembly.</title>
        <authorList>
            <person name="Sharma D."/>
            <person name="Nair G.R."/>
            <person name="Kaur G."/>
            <person name="Manhas R.K."/>
            <person name="Mayilraj S."/>
        </authorList>
    </citation>
    <scope>NUCLEOTIDE SEQUENCE [LARGE SCALE GENOMIC DNA]</scope>
    <source>
        <strain evidence="3 4">MTCC 11845</strain>
    </source>
</reference>
<evidence type="ECO:0000256" key="1">
    <source>
        <dbReference type="SAM" id="MobiDB-lite"/>
    </source>
</evidence>
<keyword evidence="4" id="KW-1185">Reference proteome</keyword>
<dbReference type="InterPro" id="IPR001387">
    <property type="entry name" value="Cro/C1-type_HTH"/>
</dbReference>
<dbReference type="Proteomes" id="UP000187151">
    <property type="component" value="Unassembled WGS sequence"/>
</dbReference>
<dbReference type="SUPFAM" id="SSF50370">
    <property type="entry name" value="Ricin B-like lectins"/>
    <property type="match status" value="1"/>
</dbReference>
<evidence type="ECO:0000313" key="3">
    <source>
        <dbReference type="EMBL" id="OLZ62171.1"/>
    </source>
</evidence>
<feature type="domain" description="HTH cro/C1-type" evidence="2">
    <location>
        <begin position="19"/>
        <end position="73"/>
    </location>
</feature>
<dbReference type="SUPFAM" id="SSF47413">
    <property type="entry name" value="lambda repressor-like DNA-binding domains"/>
    <property type="match status" value="1"/>
</dbReference>
<dbReference type="EMBL" id="MQUR01000061">
    <property type="protein sequence ID" value="OLZ62171.1"/>
    <property type="molecule type" value="Genomic_DNA"/>
</dbReference>
<dbReference type="CDD" id="cd23415">
    <property type="entry name" value="beta-trefoil_Ricin_AH"/>
    <property type="match status" value="1"/>
</dbReference>
<gene>
    <name evidence="3" type="ORF">AVW11_23550</name>
</gene>
<dbReference type="PROSITE" id="PS50943">
    <property type="entry name" value="HTH_CROC1"/>
    <property type="match status" value="1"/>
</dbReference>
<accession>A0ABX3FYI2</accession>
<dbReference type="InterPro" id="IPR035992">
    <property type="entry name" value="Ricin_B-like_lectins"/>
</dbReference>